<keyword evidence="2" id="KW-1185">Reference proteome</keyword>
<protein>
    <submittedName>
        <fullName evidence="1">Uncharacterized protein</fullName>
    </submittedName>
</protein>
<organism evidence="1 2">
    <name type="scientific">Pistacia atlantica</name>
    <dbReference type="NCBI Taxonomy" id="434234"/>
    <lineage>
        <taxon>Eukaryota</taxon>
        <taxon>Viridiplantae</taxon>
        <taxon>Streptophyta</taxon>
        <taxon>Embryophyta</taxon>
        <taxon>Tracheophyta</taxon>
        <taxon>Spermatophyta</taxon>
        <taxon>Magnoliopsida</taxon>
        <taxon>eudicotyledons</taxon>
        <taxon>Gunneridae</taxon>
        <taxon>Pentapetalae</taxon>
        <taxon>rosids</taxon>
        <taxon>malvids</taxon>
        <taxon>Sapindales</taxon>
        <taxon>Anacardiaceae</taxon>
        <taxon>Pistacia</taxon>
    </lineage>
</organism>
<gene>
    <name evidence="1" type="ORF">Patl1_10514</name>
</gene>
<sequence>MKQWFNAHDSIPFKLGKGMSGSGMIDYLKHWCDKTLVRTSIEDQAWLVKEQDDVADEATDNAIEHVVGEPVDAVGEVAEEAICRCY</sequence>
<dbReference type="EMBL" id="CM047908">
    <property type="protein sequence ID" value="KAJ0081160.1"/>
    <property type="molecule type" value="Genomic_DNA"/>
</dbReference>
<reference evidence="2" key="1">
    <citation type="journal article" date="2023" name="G3 (Bethesda)">
        <title>Genome assembly and association tests identify interacting loci associated with vigor, precocity, and sex in interspecific pistachio rootstocks.</title>
        <authorList>
            <person name="Palmer W."/>
            <person name="Jacygrad E."/>
            <person name="Sagayaradj S."/>
            <person name="Cavanaugh K."/>
            <person name="Han R."/>
            <person name="Bertier L."/>
            <person name="Beede B."/>
            <person name="Kafkas S."/>
            <person name="Golino D."/>
            <person name="Preece J."/>
            <person name="Michelmore R."/>
        </authorList>
    </citation>
    <scope>NUCLEOTIDE SEQUENCE [LARGE SCALE GENOMIC DNA]</scope>
</reference>
<accession>A0ACC1A2I5</accession>
<comment type="caution">
    <text evidence="1">The sequence shown here is derived from an EMBL/GenBank/DDBJ whole genome shotgun (WGS) entry which is preliminary data.</text>
</comment>
<evidence type="ECO:0000313" key="2">
    <source>
        <dbReference type="Proteomes" id="UP001164250"/>
    </source>
</evidence>
<evidence type="ECO:0000313" key="1">
    <source>
        <dbReference type="EMBL" id="KAJ0081160.1"/>
    </source>
</evidence>
<proteinExistence type="predicted"/>
<name>A0ACC1A2I5_9ROSI</name>
<dbReference type="Proteomes" id="UP001164250">
    <property type="component" value="Chromosome 12"/>
</dbReference>